<reference evidence="3" key="1">
    <citation type="submission" date="2016-07" db="EMBL/GenBank/DDBJ databases">
        <title>Nontailed viruses are major unrecognized killers of bacteria in the ocean.</title>
        <authorList>
            <person name="Kauffman K."/>
            <person name="Hussain F."/>
            <person name="Yang J."/>
            <person name="Arevalo P."/>
            <person name="Brown J."/>
            <person name="Cutler M."/>
            <person name="Kelly L."/>
            <person name="Polz M.F."/>
        </authorList>
    </citation>
    <scope>NUCLEOTIDE SEQUENCE [LARGE SCALE GENOMIC DNA]</scope>
    <source>
        <strain evidence="3">10N.286.55.C1</strain>
    </source>
</reference>
<evidence type="ECO:0008006" key="4">
    <source>
        <dbReference type="Google" id="ProtNLM"/>
    </source>
</evidence>
<name>A0A2N7BPT4_9VIBR</name>
<dbReference type="InterPro" id="IPR009707">
    <property type="entry name" value="GlpM/YdgC"/>
</dbReference>
<dbReference type="Proteomes" id="UP000235778">
    <property type="component" value="Unassembled WGS sequence"/>
</dbReference>
<comment type="caution">
    <text evidence="2">The sequence shown here is derived from an EMBL/GenBank/DDBJ whole genome shotgun (WGS) entry which is preliminary data.</text>
</comment>
<dbReference type="RefSeq" id="WP_102268617.1">
    <property type="nucleotide sequence ID" value="NZ_MCSH01000154.1"/>
</dbReference>
<feature type="transmembrane region" description="Helical" evidence="1">
    <location>
        <begin position="5"/>
        <end position="21"/>
    </location>
</feature>
<feature type="transmembrane region" description="Helical" evidence="1">
    <location>
        <begin position="27"/>
        <end position="47"/>
    </location>
</feature>
<dbReference type="EMBL" id="MCSI01000141">
    <property type="protein sequence ID" value="PME60861.1"/>
    <property type="molecule type" value="Genomic_DNA"/>
</dbReference>
<accession>A0A2N7BPT4</accession>
<gene>
    <name evidence="2" type="ORF">BCV30_12525</name>
</gene>
<feature type="transmembrane region" description="Helical" evidence="1">
    <location>
        <begin position="86"/>
        <end position="108"/>
    </location>
</feature>
<proteinExistence type="predicted"/>
<keyword evidence="1" id="KW-1133">Transmembrane helix</keyword>
<sequence length="116" mass="12723">MISLFFKCLLGAAAVLLIALLSKSKSFYIAGLVPLFPTFALIVHYIVGTEQTMVELRTTALFGLFSLVPYAAYLGAVYVFSYRYNLVSTLSLATVVWVMCASMLLLGWTRLVPSAI</sequence>
<dbReference type="Pfam" id="PF06942">
    <property type="entry name" value="GlpM"/>
    <property type="match status" value="1"/>
</dbReference>
<dbReference type="AlphaFoldDB" id="A0A2N7BPT4"/>
<evidence type="ECO:0000256" key="1">
    <source>
        <dbReference type="SAM" id="Phobius"/>
    </source>
</evidence>
<evidence type="ECO:0000313" key="2">
    <source>
        <dbReference type="EMBL" id="PME60861.1"/>
    </source>
</evidence>
<feature type="transmembrane region" description="Helical" evidence="1">
    <location>
        <begin position="59"/>
        <end position="80"/>
    </location>
</feature>
<organism evidence="2 3">
    <name type="scientific">Vibrio lentus</name>
    <dbReference type="NCBI Taxonomy" id="136468"/>
    <lineage>
        <taxon>Bacteria</taxon>
        <taxon>Pseudomonadati</taxon>
        <taxon>Pseudomonadota</taxon>
        <taxon>Gammaproteobacteria</taxon>
        <taxon>Vibrionales</taxon>
        <taxon>Vibrionaceae</taxon>
        <taxon>Vibrio</taxon>
    </lineage>
</organism>
<protein>
    <recommendedName>
        <fullName evidence="4">GlpM family protein</fullName>
    </recommendedName>
</protein>
<keyword evidence="1" id="KW-0812">Transmembrane</keyword>
<keyword evidence="1" id="KW-0472">Membrane</keyword>
<evidence type="ECO:0000313" key="3">
    <source>
        <dbReference type="Proteomes" id="UP000235778"/>
    </source>
</evidence>